<gene>
    <name evidence="3" type="primary">lys1</name>
    <name evidence="3" type="ORF">RSO01_60930</name>
</gene>
<dbReference type="RefSeq" id="WP_147154309.1">
    <property type="nucleotide sequence ID" value="NZ_BKAJ01000114.1"/>
</dbReference>
<dbReference type="SUPFAM" id="SSF51735">
    <property type="entry name" value="NAD(P)-binding Rossmann-fold domains"/>
    <property type="match status" value="1"/>
</dbReference>
<dbReference type="InterPro" id="IPR036291">
    <property type="entry name" value="NAD(P)-bd_dom_sf"/>
</dbReference>
<name>A0A512NIZ6_9HYPH</name>
<reference evidence="3 4" key="1">
    <citation type="submission" date="2019-07" db="EMBL/GenBank/DDBJ databases">
        <title>Whole genome shotgun sequence of Reyranella soli NBRC 108950.</title>
        <authorList>
            <person name="Hosoyama A."/>
            <person name="Uohara A."/>
            <person name="Ohji S."/>
            <person name="Ichikawa N."/>
        </authorList>
    </citation>
    <scope>NUCLEOTIDE SEQUENCE [LARGE SCALE GENOMIC DNA]</scope>
    <source>
        <strain evidence="3 4">NBRC 108950</strain>
    </source>
</reference>
<dbReference type="InterPro" id="IPR032095">
    <property type="entry name" value="Sacchrp_dh-like_C"/>
</dbReference>
<comment type="caution">
    <text evidence="3">The sequence shown here is derived from an EMBL/GenBank/DDBJ whole genome shotgun (WGS) entry which is preliminary data.</text>
</comment>
<dbReference type="OrthoDB" id="5414718at2"/>
<sequence>MLYVLIGAGSIGRALIRDVLDADPKSRFLAVDSEDGALKAAAALDAKGGRVATKRAEATDPATLVPLLAGAAVVINCTFGARCLEILDAAIAAKVPYIDVHGTLLMAERLERHDAAKAAGIAALIGEGVSPGLTNMLAGYGARQFSGPVDIDCEYVTHRSINPTEGLLETALRQFRDPVRVAVYENGEVTLHPPFSGVIHTRFKGLDEEIVLPYTPHSEPLTVPRYVPNARRVVVRGTYHKDIMALMRALSQFGLLNPDLEVTVNGRQENFQPILRQALMGDGKPKPAGLQALYIMRVRVSDGTRSLEMTMGHKPGWDAAPQGRMTALPTAFAAQLVAHGEFAEKGICGPEQFSDEQVERCLSYLQARGLWLEKESR</sequence>
<evidence type="ECO:0000259" key="1">
    <source>
        <dbReference type="Pfam" id="PF03435"/>
    </source>
</evidence>
<evidence type="ECO:0000313" key="4">
    <source>
        <dbReference type="Proteomes" id="UP000321058"/>
    </source>
</evidence>
<protein>
    <submittedName>
        <fullName evidence="3">Saccharopine dehydrogenase</fullName>
    </submittedName>
</protein>
<accession>A0A512NIZ6</accession>
<dbReference type="Pfam" id="PF03435">
    <property type="entry name" value="Sacchrp_dh_NADP"/>
    <property type="match status" value="1"/>
</dbReference>
<dbReference type="AlphaFoldDB" id="A0A512NIZ6"/>
<dbReference type="PANTHER" id="PTHR43796">
    <property type="entry name" value="CARBOXYNORSPERMIDINE SYNTHASE"/>
    <property type="match status" value="1"/>
</dbReference>
<dbReference type="Gene3D" id="3.30.360.10">
    <property type="entry name" value="Dihydrodipicolinate Reductase, domain 2"/>
    <property type="match status" value="1"/>
</dbReference>
<dbReference type="Pfam" id="PF16653">
    <property type="entry name" value="Sacchrp_dh_C"/>
    <property type="match status" value="1"/>
</dbReference>
<dbReference type="EMBL" id="BKAJ01000114">
    <property type="protein sequence ID" value="GEP58927.1"/>
    <property type="molecule type" value="Genomic_DNA"/>
</dbReference>
<evidence type="ECO:0000313" key="3">
    <source>
        <dbReference type="EMBL" id="GEP58927.1"/>
    </source>
</evidence>
<feature type="domain" description="Saccharopine dehydrogenase-like C-terminal" evidence="2">
    <location>
        <begin position="128"/>
        <end position="369"/>
    </location>
</feature>
<evidence type="ECO:0000259" key="2">
    <source>
        <dbReference type="Pfam" id="PF16653"/>
    </source>
</evidence>
<dbReference type="Proteomes" id="UP000321058">
    <property type="component" value="Unassembled WGS sequence"/>
</dbReference>
<proteinExistence type="predicted"/>
<dbReference type="PANTHER" id="PTHR43796:SF2">
    <property type="entry name" value="CARBOXYNORSPERMIDINE SYNTHASE"/>
    <property type="match status" value="1"/>
</dbReference>
<keyword evidence="4" id="KW-1185">Reference proteome</keyword>
<organism evidence="3 4">
    <name type="scientific">Reyranella soli</name>
    <dbReference type="NCBI Taxonomy" id="1230389"/>
    <lineage>
        <taxon>Bacteria</taxon>
        <taxon>Pseudomonadati</taxon>
        <taxon>Pseudomonadota</taxon>
        <taxon>Alphaproteobacteria</taxon>
        <taxon>Hyphomicrobiales</taxon>
        <taxon>Reyranellaceae</taxon>
        <taxon>Reyranella</taxon>
    </lineage>
</organism>
<dbReference type="InterPro" id="IPR005097">
    <property type="entry name" value="Sacchrp_dh_NADP-bd"/>
</dbReference>
<dbReference type="Gene3D" id="3.40.50.720">
    <property type="entry name" value="NAD(P)-binding Rossmann-like Domain"/>
    <property type="match status" value="1"/>
</dbReference>
<feature type="domain" description="Saccharopine dehydrogenase NADP binding" evidence="1">
    <location>
        <begin position="4"/>
        <end position="124"/>
    </location>
</feature>